<protein>
    <recommendedName>
        <fullName evidence="1">Lcl C-terminal domain-containing protein</fullName>
    </recommendedName>
</protein>
<reference evidence="2 3" key="1">
    <citation type="submission" date="2015-02" db="EMBL/GenBank/DDBJ databases">
        <title>Single-cell genomics of uncultivated deep-branching MTB reveals a conserved set of magnetosome genes.</title>
        <authorList>
            <person name="Kolinko S."/>
            <person name="Richter M."/>
            <person name="Glockner F.O."/>
            <person name="Brachmann A."/>
            <person name="Schuler D."/>
        </authorList>
    </citation>
    <scope>NUCLEOTIDE SEQUENCE [LARGE SCALE GENOMIC DNA]</scope>
    <source>
        <strain evidence="2">SKK-01</strain>
    </source>
</reference>
<dbReference type="PANTHER" id="PTHR35812">
    <property type="entry name" value="LIPOPROTEIN"/>
    <property type="match status" value="1"/>
</dbReference>
<keyword evidence="3" id="KW-1185">Reference proteome</keyword>
<dbReference type="AlphaFoldDB" id="A0A0F0CJI8"/>
<dbReference type="PATRIC" id="fig|1609969.3.peg.2956"/>
<name>A0A0F0CJI8_9BACT</name>
<dbReference type="InterPro" id="IPR011460">
    <property type="entry name" value="Lcl_C"/>
</dbReference>
<proteinExistence type="predicted"/>
<evidence type="ECO:0000259" key="1">
    <source>
        <dbReference type="Pfam" id="PF07603"/>
    </source>
</evidence>
<dbReference type="PANTHER" id="PTHR35812:SF1">
    <property type="entry name" value="LIPOPROTEIN"/>
    <property type="match status" value="1"/>
</dbReference>
<sequence length="185" mass="21278">MHIQQSRTYKIENITPPPQYFNAGVIKTGQGWSRYWGDDATYQKGVAPSGSRFNDNGDGTVTDNLTGLMWVKDPSELYGPWGSPGMPNTMSWYDAINNCENLDYAGYQDWRLPNIRELESLINFGTYGNVIDGMYFPNAQSSGYWSSTLLEPYDYYAWFIYFYDGMRGAEDRNYYEYVRPVRGGV</sequence>
<feature type="domain" description="Lcl C-terminal" evidence="1">
    <location>
        <begin position="59"/>
        <end position="182"/>
    </location>
</feature>
<dbReference type="Pfam" id="PF07603">
    <property type="entry name" value="Lcl_C"/>
    <property type="match status" value="1"/>
</dbReference>
<dbReference type="EMBL" id="JYNY01000602">
    <property type="protein sequence ID" value="KJJ83392.1"/>
    <property type="molecule type" value="Genomic_DNA"/>
</dbReference>
<evidence type="ECO:0000313" key="3">
    <source>
        <dbReference type="Proteomes" id="UP000033428"/>
    </source>
</evidence>
<comment type="caution">
    <text evidence="2">The sequence shown here is derived from an EMBL/GenBank/DDBJ whole genome shotgun (WGS) entry which is preliminary data.</text>
</comment>
<accession>A0A0F0CJI8</accession>
<evidence type="ECO:0000313" key="2">
    <source>
        <dbReference type="EMBL" id="KJJ83392.1"/>
    </source>
</evidence>
<dbReference type="Proteomes" id="UP000033428">
    <property type="component" value="Unassembled WGS sequence"/>
</dbReference>
<organism evidence="2 3">
    <name type="scientific">Candidatus Omnitrophus magneticus</name>
    <dbReference type="NCBI Taxonomy" id="1609969"/>
    <lineage>
        <taxon>Bacteria</taxon>
        <taxon>Pseudomonadati</taxon>
        <taxon>Candidatus Omnitrophota</taxon>
        <taxon>Candidatus Omnitrophus</taxon>
    </lineage>
</organism>
<gene>
    <name evidence="2" type="ORF">OMAG_002742</name>
</gene>